<feature type="compositionally biased region" description="Basic and acidic residues" evidence="1">
    <location>
        <begin position="579"/>
        <end position="598"/>
    </location>
</feature>
<feature type="compositionally biased region" description="Low complexity" evidence="1">
    <location>
        <begin position="516"/>
        <end position="530"/>
    </location>
</feature>
<feature type="compositionally biased region" description="Low complexity" evidence="1">
    <location>
        <begin position="168"/>
        <end position="178"/>
    </location>
</feature>
<feature type="region of interest" description="Disordered" evidence="1">
    <location>
        <begin position="72"/>
        <end position="242"/>
    </location>
</feature>
<dbReference type="VEuPathDB" id="FungiDB:GMDG_04062"/>
<dbReference type="HOGENOM" id="CLU_030035_0_0_1"/>
<sequence>MPIKARTIIVAADKMAARRLIFLLSAFLPNNQHHQVPFVRQFRPGTSVGGAFSQSPPSYVPLNLREESLRRRVNRPKVKTTNPAQPAPSDAPSLPPGALPVPTTYNPSRQPGLATTSTATPIPALPHFSTRRPVRGTGPEPRPGSSGSLAADDLIRSLKRGDTGGSGVSEESSSRWSGVQGGEERPKLHAQRREERKGVVDREGVMREMTSTTAPQPVAPHPPSTSSSATQPIHPSGAYESPVKTSITEDGVIDIDVPLPSLFASLSSALSSPCSSGIMSCAGLGGMGGDLDGFENYTRSEGGDEGALNVGGWVGRFHPDFVLQALPSSTSDAAPTSSTSNSNPKSPTPLVTPQPSLEDQIRATMSAEPTPPPRYSATRNGEEERWITVSTALIADTVAFTLKRLILRRLIRLPTSPPPSAGESAGNSYDGRASIYGNPYLGMLGSQSPAEGGRGGEVIKEEWEVEMCISFDTALIEAVEKVMASPAGVAGAQTGAPGLGTGGQKQRSARASKNPSAGSSAGSSRSGSRIRVVVPAPLPSPAPVLVSQPSSSSASAGPSVPAGTGNGSAAAAAGPSRGEVGRGEIGRTEEVKEEEVPRSEVRTVLLSALEGIANEVANSRPAAGVGGEGESFLREGWGGGWRRLMRGFLGDGGAY</sequence>
<feature type="compositionally biased region" description="Low complexity" evidence="1">
    <location>
        <begin position="543"/>
        <end position="574"/>
    </location>
</feature>
<organism evidence="2 3">
    <name type="scientific">Pseudogymnoascus destructans (strain ATCC MYA-4855 / 20631-21)</name>
    <name type="common">Bat white-nose syndrome fungus</name>
    <name type="synonym">Geomyces destructans</name>
    <dbReference type="NCBI Taxonomy" id="658429"/>
    <lineage>
        <taxon>Eukaryota</taxon>
        <taxon>Fungi</taxon>
        <taxon>Dikarya</taxon>
        <taxon>Ascomycota</taxon>
        <taxon>Pezizomycotina</taxon>
        <taxon>Leotiomycetes</taxon>
        <taxon>Thelebolales</taxon>
        <taxon>Thelebolaceae</taxon>
        <taxon>Pseudogymnoascus</taxon>
    </lineage>
</organism>
<evidence type="ECO:0000313" key="2">
    <source>
        <dbReference type="EMBL" id="ELR09568.1"/>
    </source>
</evidence>
<feature type="compositionally biased region" description="Polar residues" evidence="1">
    <location>
        <begin position="103"/>
        <end position="120"/>
    </location>
</feature>
<reference evidence="3" key="1">
    <citation type="submission" date="2010-09" db="EMBL/GenBank/DDBJ databases">
        <title>The genome sequence of Geomyces destructans 20631-21.</title>
        <authorList>
            <consortium name="The Broad Institute Genome Sequencing Platform"/>
            <person name="Cuomo C.A."/>
            <person name="Blehert D.S."/>
            <person name="Lorch J.M."/>
            <person name="Young S.K."/>
            <person name="Zeng Q."/>
            <person name="Gargeya S."/>
            <person name="Fitzgerald M."/>
            <person name="Haas B."/>
            <person name="Abouelleil A."/>
            <person name="Alvarado L."/>
            <person name="Arachchi H.M."/>
            <person name="Berlin A."/>
            <person name="Brown A."/>
            <person name="Chapman S.B."/>
            <person name="Chen Z."/>
            <person name="Dunbar C."/>
            <person name="Freedman E."/>
            <person name="Gearin G."/>
            <person name="Gellesch M."/>
            <person name="Goldberg J."/>
            <person name="Griggs A."/>
            <person name="Gujja S."/>
            <person name="Heiman D."/>
            <person name="Howarth C."/>
            <person name="Larson L."/>
            <person name="Lui A."/>
            <person name="MacDonald P.J.P."/>
            <person name="Montmayeur A."/>
            <person name="Murphy C."/>
            <person name="Neiman D."/>
            <person name="Pearson M."/>
            <person name="Priest M."/>
            <person name="Roberts A."/>
            <person name="Saif S."/>
            <person name="Shea T."/>
            <person name="Shenoy N."/>
            <person name="Sisk P."/>
            <person name="Stolte C."/>
            <person name="Sykes S."/>
            <person name="Wortman J."/>
            <person name="Nusbaum C."/>
            <person name="Birren B."/>
        </authorList>
    </citation>
    <scope>NUCLEOTIDE SEQUENCE [LARGE SCALE GENOMIC DNA]</scope>
    <source>
        <strain evidence="3">ATCC MYA-4855 / 20631-21</strain>
    </source>
</reference>
<evidence type="ECO:0000256" key="1">
    <source>
        <dbReference type="SAM" id="MobiDB-lite"/>
    </source>
</evidence>
<feature type="region of interest" description="Disordered" evidence="1">
    <location>
        <begin position="328"/>
        <end position="355"/>
    </location>
</feature>
<protein>
    <recommendedName>
        <fullName evidence="4">Folliculin-interacting protein N-terminal domain-containing protein</fullName>
    </recommendedName>
</protein>
<feature type="compositionally biased region" description="Basic and acidic residues" evidence="1">
    <location>
        <begin position="153"/>
        <end position="162"/>
    </location>
</feature>
<feature type="compositionally biased region" description="Basic and acidic residues" evidence="1">
    <location>
        <begin position="182"/>
        <end position="206"/>
    </location>
</feature>
<feature type="compositionally biased region" description="Low complexity" evidence="1">
    <location>
        <begin position="328"/>
        <end position="345"/>
    </location>
</feature>
<feature type="region of interest" description="Disordered" evidence="1">
    <location>
        <begin position="543"/>
        <end position="598"/>
    </location>
</feature>
<dbReference type="STRING" id="658429.L8GA95"/>
<dbReference type="InParanoid" id="L8GA95"/>
<dbReference type="Proteomes" id="UP000011064">
    <property type="component" value="Unassembled WGS sequence"/>
</dbReference>
<evidence type="ECO:0000313" key="3">
    <source>
        <dbReference type="Proteomes" id="UP000011064"/>
    </source>
</evidence>
<feature type="compositionally biased region" description="Polar residues" evidence="1">
    <location>
        <begin position="504"/>
        <end position="515"/>
    </location>
</feature>
<dbReference type="EMBL" id="GL573239">
    <property type="protein sequence ID" value="ELR09568.1"/>
    <property type="molecule type" value="Genomic_DNA"/>
</dbReference>
<evidence type="ECO:0008006" key="4">
    <source>
        <dbReference type="Google" id="ProtNLM"/>
    </source>
</evidence>
<gene>
    <name evidence="2" type="ORF">GMDG_04062</name>
</gene>
<name>L8GA95_PSED2</name>
<dbReference type="GO" id="GO:0042030">
    <property type="term" value="F:ATPase inhibitor activity"/>
    <property type="evidence" value="ECO:0007669"/>
    <property type="project" value="TreeGrafter"/>
</dbReference>
<accession>L8GA95</accession>
<dbReference type="PANTHER" id="PTHR21634:SF9">
    <property type="entry name" value="RE13835P"/>
    <property type="match status" value="1"/>
</dbReference>
<dbReference type="PANTHER" id="PTHR21634">
    <property type="entry name" value="RE13835P"/>
    <property type="match status" value="1"/>
</dbReference>
<dbReference type="OrthoDB" id="5428015at2759"/>
<proteinExistence type="predicted"/>
<dbReference type="AlphaFoldDB" id="L8GA95"/>
<dbReference type="GO" id="GO:0005737">
    <property type="term" value="C:cytoplasm"/>
    <property type="evidence" value="ECO:0007669"/>
    <property type="project" value="TreeGrafter"/>
</dbReference>
<keyword evidence="3" id="KW-1185">Reference proteome</keyword>
<dbReference type="GO" id="GO:0051087">
    <property type="term" value="F:protein-folding chaperone binding"/>
    <property type="evidence" value="ECO:0007669"/>
    <property type="project" value="TreeGrafter"/>
</dbReference>
<feature type="region of interest" description="Disordered" evidence="1">
    <location>
        <begin position="494"/>
        <end position="530"/>
    </location>
</feature>